<dbReference type="GO" id="GO:0016020">
    <property type="term" value="C:membrane"/>
    <property type="evidence" value="ECO:0007669"/>
    <property type="project" value="UniProtKB-SubCell"/>
</dbReference>
<dbReference type="PANTHER" id="PTHR10806:SF6">
    <property type="entry name" value="SIGNAL PEPTIDASE COMPLEX CATALYTIC SUBUNIT SEC11"/>
    <property type="match status" value="1"/>
</dbReference>
<organism evidence="7 8">
    <name type="scientific">Salinibacterium amurskyense</name>
    <dbReference type="NCBI Taxonomy" id="205941"/>
    <lineage>
        <taxon>Bacteria</taxon>
        <taxon>Bacillati</taxon>
        <taxon>Actinomycetota</taxon>
        <taxon>Actinomycetes</taxon>
        <taxon>Micrococcales</taxon>
        <taxon>Microbacteriaceae</taxon>
        <taxon>Salinibacterium</taxon>
    </lineage>
</organism>
<sequence length="230" mass="24333">MSNLTTRAAARDSANTDEEKSHGILYYLGMGISGGLFALVLLVGALVIIVPNLAGALPLTVLTSSMEPGLPPGTLIVVKPIDTDEIAVGDVITYQIESGKAGVITHRVTGITNSSDGSRTFTLKGDNNDVADELQVLPVQVQGKLWYSVPWIGYVSNFVNGSAKAWLVPIIAVALFVYAGFMITSGIISGARKRKRRRARAQREAERAASIEAATAGDAVEPADNRVRLG</sequence>
<reference evidence="7 8" key="1">
    <citation type="submission" date="2017-11" db="EMBL/GenBank/DDBJ databases">
        <title>Genomic Encyclopedia of Archaeal and Bacterial Type Strains, Phase II (KMG-II): From Individual Species to Whole Genera.</title>
        <authorList>
            <person name="Goeker M."/>
        </authorList>
    </citation>
    <scope>NUCLEOTIDE SEQUENCE [LARGE SCALE GENOMIC DNA]</scope>
    <source>
        <strain evidence="7 8">DSM 16400</strain>
    </source>
</reference>
<keyword evidence="4 6" id="KW-0472">Membrane</keyword>
<proteinExistence type="predicted"/>
<gene>
    <name evidence="7" type="ORF">CLV85_0661</name>
</gene>
<dbReference type="CDD" id="cd06530">
    <property type="entry name" value="S26_SPase_I"/>
    <property type="match status" value="1"/>
</dbReference>
<evidence type="ECO:0000313" key="8">
    <source>
        <dbReference type="Proteomes" id="UP000231742"/>
    </source>
</evidence>
<accession>A0A2M9D6Y8</accession>
<dbReference type="InterPro" id="IPR036286">
    <property type="entry name" value="LexA/Signal_pep-like_sf"/>
</dbReference>
<dbReference type="InterPro" id="IPR001733">
    <property type="entry name" value="Peptidase_S26B"/>
</dbReference>
<dbReference type="AlphaFoldDB" id="A0A2M9D6Y8"/>
<dbReference type="OrthoDB" id="3178064at2"/>
<keyword evidence="2 6" id="KW-0812">Transmembrane</keyword>
<keyword evidence="8" id="KW-1185">Reference proteome</keyword>
<keyword evidence="3 6" id="KW-1133">Transmembrane helix</keyword>
<dbReference type="InterPro" id="IPR019533">
    <property type="entry name" value="Peptidase_S26"/>
</dbReference>
<protein>
    <recommendedName>
        <fullName evidence="5">Signal peptidase I</fullName>
        <ecNumber evidence="5">3.4.21.89</ecNumber>
    </recommendedName>
</protein>
<dbReference type="GO" id="GO:0009003">
    <property type="term" value="F:signal peptidase activity"/>
    <property type="evidence" value="ECO:0007669"/>
    <property type="project" value="UniProtKB-EC"/>
</dbReference>
<comment type="caution">
    <text evidence="7">The sequence shown here is derived from an EMBL/GenBank/DDBJ whole genome shotgun (WGS) entry which is preliminary data.</text>
</comment>
<feature type="transmembrane region" description="Helical" evidence="6">
    <location>
        <begin position="166"/>
        <end position="188"/>
    </location>
</feature>
<dbReference type="GO" id="GO:0006465">
    <property type="term" value="P:signal peptide processing"/>
    <property type="evidence" value="ECO:0007669"/>
    <property type="project" value="UniProtKB-UniRule"/>
</dbReference>
<evidence type="ECO:0000256" key="6">
    <source>
        <dbReference type="SAM" id="Phobius"/>
    </source>
</evidence>
<evidence type="ECO:0000256" key="3">
    <source>
        <dbReference type="ARBA" id="ARBA00022989"/>
    </source>
</evidence>
<feature type="transmembrane region" description="Helical" evidence="6">
    <location>
        <begin position="24"/>
        <end position="50"/>
    </location>
</feature>
<evidence type="ECO:0000256" key="1">
    <source>
        <dbReference type="ARBA" id="ARBA00004370"/>
    </source>
</evidence>
<name>A0A2M9D6Y8_9MICO</name>
<dbReference type="SUPFAM" id="SSF51306">
    <property type="entry name" value="LexA/Signal peptidase"/>
    <property type="match status" value="1"/>
</dbReference>
<dbReference type="EMBL" id="PGFH01000001">
    <property type="protein sequence ID" value="PJJ81484.1"/>
    <property type="molecule type" value="Genomic_DNA"/>
</dbReference>
<dbReference type="RefSeq" id="WP_100388160.1">
    <property type="nucleotide sequence ID" value="NZ_BMZU01000001.1"/>
</dbReference>
<evidence type="ECO:0000313" key="7">
    <source>
        <dbReference type="EMBL" id="PJJ81484.1"/>
    </source>
</evidence>
<comment type="subcellular location">
    <subcellularLocation>
        <location evidence="1">Membrane</location>
    </subcellularLocation>
</comment>
<evidence type="ECO:0000256" key="5">
    <source>
        <dbReference type="NCBIfam" id="TIGR02228"/>
    </source>
</evidence>
<dbReference type="Proteomes" id="UP000231742">
    <property type="component" value="Unassembled WGS sequence"/>
</dbReference>
<dbReference type="GO" id="GO:0004252">
    <property type="term" value="F:serine-type endopeptidase activity"/>
    <property type="evidence" value="ECO:0007669"/>
    <property type="project" value="UniProtKB-UniRule"/>
</dbReference>
<evidence type="ECO:0000256" key="4">
    <source>
        <dbReference type="ARBA" id="ARBA00023136"/>
    </source>
</evidence>
<dbReference type="PANTHER" id="PTHR10806">
    <property type="entry name" value="SIGNAL PEPTIDASE COMPLEX CATALYTIC SUBUNIT SEC11"/>
    <property type="match status" value="1"/>
</dbReference>
<evidence type="ECO:0000256" key="2">
    <source>
        <dbReference type="ARBA" id="ARBA00022692"/>
    </source>
</evidence>
<dbReference type="NCBIfam" id="TIGR02228">
    <property type="entry name" value="sigpep_I_arch"/>
    <property type="match status" value="1"/>
</dbReference>
<dbReference type="EC" id="3.4.21.89" evidence="5"/>